<dbReference type="AlphaFoldDB" id="T1J960"/>
<reference evidence="2" key="1">
    <citation type="submission" date="2011-05" db="EMBL/GenBank/DDBJ databases">
        <authorList>
            <person name="Richards S.R."/>
            <person name="Qu J."/>
            <person name="Jiang H."/>
            <person name="Jhangiani S.N."/>
            <person name="Agravi P."/>
            <person name="Goodspeed R."/>
            <person name="Gross S."/>
            <person name="Mandapat C."/>
            <person name="Jackson L."/>
            <person name="Mathew T."/>
            <person name="Pu L."/>
            <person name="Thornton R."/>
            <person name="Saada N."/>
            <person name="Wilczek-Boney K.B."/>
            <person name="Lee S."/>
            <person name="Kovar C."/>
            <person name="Wu Y."/>
            <person name="Scherer S.E."/>
            <person name="Worley K.C."/>
            <person name="Muzny D.M."/>
            <person name="Gibbs R."/>
        </authorList>
    </citation>
    <scope>NUCLEOTIDE SEQUENCE</scope>
    <source>
        <strain evidence="2">Brora</strain>
    </source>
</reference>
<keyword evidence="2" id="KW-1185">Reference proteome</keyword>
<dbReference type="EnsemblMetazoa" id="SMAR010251-RA">
    <property type="protein sequence ID" value="SMAR010251-PA"/>
    <property type="gene ID" value="SMAR010251"/>
</dbReference>
<dbReference type="OMA" id="QEINIIC"/>
<protein>
    <submittedName>
        <fullName evidence="1">Uncharacterized protein</fullName>
    </submittedName>
</protein>
<evidence type="ECO:0000313" key="2">
    <source>
        <dbReference type="Proteomes" id="UP000014500"/>
    </source>
</evidence>
<sequence length="230" mass="25617">MASSVAQADDNMSASNDSGPAVLNKTLQLSDFHNALIRSGMHVKVSKSTLPNSCIFPKISLAYLIQSLTNDDIENPRSIQTRQFIELHEQSVVIIIIQQLDQITLHFIGNLQLTLHPQEINIICVKNCLEAVEVIRNLSTMIHPRAKQLSQKRIDVELRNFNKQHVLSNALSCLLSSSAGDDLTIQLLGTFGSISDLAKTNQQELKDFCMDTETANHISCLFEDNFVTKD</sequence>
<name>T1J960_STRMM</name>
<dbReference type="Proteomes" id="UP000014500">
    <property type="component" value="Unassembled WGS sequence"/>
</dbReference>
<proteinExistence type="predicted"/>
<accession>T1J960</accession>
<dbReference type="HOGENOM" id="CLU_1206118_0_0_1"/>
<evidence type="ECO:0000313" key="1">
    <source>
        <dbReference type="EnsemblMetazoa" id="SMAR010251-PA"/>
    </source>
</evidence>
<organism evidence="1 2">
    <name type="scientific">Strigamia maritima</name>
    <name type="common">European centipede</name>
    <name type="synonym">Geophilus maritimus</name>
    <dbReference type="NCBI Taxonomy" id="126957"/>
    <lineage>
        <taxon>Eukaryota</taxon>
        <taxon>Metazoa</taxon>
        <taxon>Ecdysozoa</taxon>
        <taxon>Arthropoda</taxon>
        <taxon>Myriapoda</taxon>
        <taxon>Chilopoda</taxon>
        <taxon>Pleurostigmophora</taxon>
        <taxon>Geophilomorpha</taxon>
        <taxon>Linotaeniidae</taxon>
        <taxon>Strigamia</taxon>
    </lineage>
</organism>
<reference evidence="1" key="2">
    <citation type="submission" date="2015-02" db="UniProtKB">
        <authorList>
            <consortium name="EnsemblMetazoa"/>
        </authorList>
    </citation>
    <scope>IDENTIFICATION</scope>
</reference>
<dbReference type="EMBL" id="JH431970">
    <property type="status" value="NOT_ANNOTATED_CDS"/>
    <property type="molecule type" value="Genomic_DNA"/>
</dbReference>